<organism evidence="1 2">
    <name type="scientific">Naganishia friedmannii</name>
    <dbReference type="NCBI Taxonomy" id="89922"/>
    <lineage>
        <taxon>Eukaryota</taxon>
        <taxon>Fungi</taxon>
        <taxon>Dikarya</taxon>
        <taxon>Basidiomycota</taxon>
        <taxon>Agaricomycotina</taxon>
        <taxon>Tremellomycetes</taxon>
        <taxon>Filobasidiales</taxon>
        <taxon>Filobasidiaceae</taxon>
        <taxon>Naganishia</taxon>
    </lineage>
</organism>
<evidence type="ECO:0000313" key="2">
    <source>
        <dbReference type="Proteomes" id="UP001227268"/>
    </source>
</evidence>
<name>A0ACC2V9Q9_9TREE</name>
<proteinExistence type="predicted"/>
<gene>
    <name evidence="1" type="ORF">QFC21_005633</name>
</gene>
<dbReference type="Proteomes" id="UP001227268">
    <property type="component" value="Unassembled WGS sequence"/>
</dbReference>
<accession>A0ACC2V9Q9</accession>
<comment type="caution">
    <text evidence="1">The sequence shown here is derived from an EMBL/GenBank/DDBJ whole genome shotgun (WGS) entry which is preliminary data.</text>
</comment>
<reference evidence="1" key="1">
    <citation type="submission" date="2023-04" db="EMBL/GenBank/DDBJ databases">
        <title>Draft Genome sequencing of Naganishia species isolated from polar environments using Oxford Nanopore Technology.</title>
        <authorList>
            <person name="Leo P."/>
            <person name="Venkateswaran K."/>
        </authorList>
    </citation>
    <scope>NUCLEOTIDE SEQUENCE</scope>
    <source>
        <strain evidence="1">MNA-CCFEE 5423</strain>
    </source>
</reference>
<evidence type="ECO:0000313" key="1">
    <source>
        <dbReference type="EMBL" id="KAJ9095267.1"/>
    </source>
</evidence>
<sequence>MHYRRLLFSLSPLPLATKRIPADLPTYDQVIDLAQLTEEVGTLEIPAVPYGGFAPFDVSGRMRKEASGLVDEWEGMKVDLERDLVVQMMTAHPTRFPLHLWEFDFSPDQHTENGRKAKSRRITIVMDAHDEDPDICGLAVLRPYGSPNRIGDETYYINPTASSPTPLSIIATNNGQPPLYRWKPGRFGRKVHRRRTRLSNASTRIWQSVPTSMAYALLAIS</sequence>
<dbReference type="EMBL" id="JASBWT010000022">
    <property type="protein sequence ID" value="KAJ9095267.1"/>
    <property type="molecule type" value="Genomic_DNA"/>
</dbReference>
<keyword evidence="2" id="KW-1185">Reference proteome</keyword>
<protein>
    <submittedName>
        <fullName evidence="1">Uncharacterized protein</fullName>
    </submittedName>
</protein>